<gene>
    <name evidence="7" type="ORF">EDD62_1263</name>
</gene>
<evidence type="ECO:0000256" key="4">
    <source>
        <dbReference type="PIRSR" id="PIRSR000303-1"/>
    </source>
</evidence>
<evidence type="ECO:0000256" key="5">
    <source>
        <dbReference type="RuleBase" id="RU000499"/>
    </source>
</evidence>
<sequence>MKQSIYDIKVATVQGETYELSKYKDKVMIIVNTASKCGLTPQFEGLQHLYDSYKDQGLVILGFPCNQFANQEPGNAEEAESLCQLNYGVTFPMHEKIYVNGDNTHPLFEHLKSEQKGLFGSAIKWNFTKFVISRDGQVVKRFSPKDDPKSMKETIESLL</sequence>
<dbReference type="InterPro" id="IPR013766">
    <property type="entry name" value="Thioredoxin_domain"/>
</dbReference>
<dbReference type="GO" id="GO:0034599">
    <property type="term" value="P:cellular response to oxidative stress"/>
    <property type="evidence" value="ECO:0007669"/>
    <property type="project" value="TreeGrafter"/>
</dbReference>
<evidence type="ECO:0000259" key="6">
    <source>
        <dbReference type="PROSITE" id="PS51352"/>
    </source>
</evidence>
<dbReference type="PROSITE" id="PS00763">
    <property type="entry name" value="GLUTATHIONE_PEROXID_2"/>
    <property type="match status" value="1"/>
</dbReference>
<dbReference type="CDD" id="cd00340">
    <property type="entry name" value="GSH_Peroxidase"/>
    <property type="match status" value="1"/>
</dbReference>
<dbReference type="InterPro" id="IPR000889">
    <property type="entry name" value="Glutathione_peroxidase"/>
</dbReference>
<dbReference type="FunFam" id="3.40.30.10:FF:000010">
    <property type="entry name" value="Glutathione peroxidase"/>
    <property type="match status" value="1"/>
</dbReference>
<keyword evidence="3 5" id="KW-0560">Oxidoreductase</keyword>
<name>A0A3N5CA83_9BACL</name>
<dbReference type="InterPro" id="IPR029759">
    <property type="entry name" value="GPX_AS"/>
</dbReference>
<dbReference type="EMBL" id="RKRK01000003">
    <property type="protein sequence ID" value="RPF56612.1"/>
    <property type="molecule type" value="Genomic_DNA"/>
</dbReference>
<evidence type="ECO:0000256" key="1">
    <source>
        <dbReference type="ARBA" id="ARBA00006926"/>
    </source>
</evidence>
<comment type="caution">
    <text evidence="7">The sequence shown here is derived from an EMBL/GenBank/DDBJ whole genome shotgun (WGS) entry which is preliminary data.</text>
</comment>
<dbReference type="Pfam" id="PF00255">
    <property type="entry name" value="GSHPx"/>
    <property type="match status" value="1"/>
</dbReference>
<dbReference type="PANTHER" id="PTHR11592:SF78">
    <property type="entry name" value="GLUTATHIONE PEROXIDASE"/>
    <property type="match status" value="1"/>
</dbReference>
<proteinExistence type="inferred from homology"/>
<dbReference type="OrthoDB" id="9789406at2"/>
<keyword evidence="2 5" id="KW-0575">Peroxidase</keyword>
<keyword evidence="8" id="KW-1185">Reference proteome</keyword>
<organism evidence="7 8">
    <name type="scientific">Abyssicoccus albus</name>
    <dbReference type="NCBI Taxonomy" id="1817405"/>
    <lineage>
        <taxon>Bacteria</taxon>
        <taxon>Bacillati</taxon>
        <taxon>Bacillota</taxon>
        <taxon>Bacilli</taxon>
        <taxon>Bacillales</taxon>
        <taxon>Abyssicoccaceae</taxon>
    </lineage>
</organism>
<dbReference type="InterPro" id="IPR029760">
    <property type="entry name" value="GPX_CS"/>
</dbReference>
<dbReference type="PROSITE" id="PS51355">
    <property type="entry name" value="GLUTATHIONE_PEROXID_3"/>
    <property type="match status" value="1"/>
</dbReference>
<dbReference type="PANTHER" id="PTHR11592">
    <property type="entry name" value="GLUTATHIONE PEROXIDASE"/>
    <property type="match status" value="1"/>
</dbReference>
<dbReference type="Gene3D" id="3.40.30.10">
    <property type="entry name" value="Glutaredoxin"/>
    <property type="match status" value="1"/>
</dbReference>
<dbReference type="AlphaFoldDB" id="A0A3N5CA83"/>
<evidence type="ECO:0000313" key="8">
    <source>
        <dbReference type="Proteomes" id="UP000277108"/>
    </source>
</evidence>
<feature type="domain" description="Thioredoxin" evidence="6">
    <location>
        <begin position="1"/>
        <end position="159"/>
    </location>
</feature>
<dbReference type="PIRSF" id="PIRSF000303">
    <property type="entry name" value="Glutathion_perox"/>
    <property type="match status" value="1"/>
</dbReference>
<dbReference type="PROSITE" id="PS00460">
    <property type="entry name" value="GLUTATHIONE_PEROXID_1"/>
    <property type="match status" value="1"/>
</dbReference>
<dbReference type="Proteomes" id="UP000277108">
    <property type="component" value="Unassembled WGS sequence"/>
</dbReference>
<evidence type="ECO:0000313" key="7">
    <source>
        <dbReference type="EMBL" id="RPF56612.1"/>
    </source>
</evidence>
<dbReference type="SUPFAM" id="SSF52833">
    <property type="entry name" value="Thioredoxin-like"/>
    <property type="match status" value="1"/>
</dbReference>
<evidence type="ECO:0000256" key="2">
    <source>
        <dbReference type="ARBA" id="ARBA00022559"/>
    </source>
</evidence>
<comment type="similarity">
    <text evidence="1 5">Belongs to the glutathione peroxidase family.</text>
</comment>
<dbReference type="InterPro" id="IPR036249">
    <property type="entry name" value="Thioredoxin-like_sf"/>
</dbReference>
<dbReference type="PROSITE" id="PS51352">
    <property type="entry name" value="THIOREDOXIN_2"/>
    <property type="match status" value="1"/>
</dbReference>
<reference evidence="7 8" key="1">
    <citation type="submission" date="2018-11" db="EMBL/GenBank/DDBJ databases">
        <title>Genomic Encyclopedia of Type Strains, Phase IV (KMG-IV): sequencing the most valuable type-strain genomes for metagenomic binning, comparative biology and taxonomic classification.</title>
        <authorList>
            <person name="Goeker M."/>
        </authorList>
    </citation>
    <scope>NUCLEOTIDE SEQUENCE [LARGE SCALE GENOMIC DNA]</scope>
    <source>
        <strain evidence="7 8">DSM 29158</strain>
    </source>
</reference>
<dbReference type="PRINTS" id="PR01011">
    <property type="entry name" value="GLUTPROXDASE"/>
</dbReference>
<evidence type="ECO:0000256" key="3">
    <source>
        <dbReference type="ARBA" id="ARBA00023002"/>
    </source>
</evidence>
<dbReference type="RefSeq" id="WP_123807955.1">
    <property type="nucleotide sequence ID" value="NZ_RKRK01000003.1"/>
</dbReference>
<protein>
    <recommendedName>
        <fullName evidence="5">Glutathione peroxidase</fullName>
    </recommendedName>
</protein>
<dbReference type="GO" id="GO:0004601">
    <property type="term" value="F:peroxidase activity"/>
    <property type="evidence" value="ECO:0007669"/>
    <property type="project" value="UniProtKB-KW"/>
</dbReference>
<feature type="active site" evidence="4">
    <location>
        <position position="37"/>
    </location>
</feature>
<accession>A0A3N5CA83</accession>